<dbReference type="Proteomes" id="UP000003704">
    <property type="component" value="Unassembled WGS sequence"/>
</dbReference>
<dbReference type="PANTHER" id="PTHR46796">
    <property type="entry name" value="HTH-TYPE TRANSCRIPTIONAL ACTIVATOR RHAS-RELATED"/>
    <property type="match status" value="1"/>
</dbReference>
<keyword evidence="3" id="KW-0804">Transcription</keyword>
<dbReference type="STRING" id="1172194.WQQ_06270"/>
<dbReference type="SMART" id="SM00342">
    <property type="entry name" value="HTH_ARAC"/>
    <property type="match status" value="1"/>
</dbReference>
<dbReference type="AlphaFoldDB" id="I8TA19"/>
<dbReference type="InterPro" id="IPR009057">
    <property type="entry name" value="Homeodomain-like_sf"/>
</dbReference>
<evidence type="ECO:0000256" key="4">
    <source>
        <dbReference type="SAM" id="MobiDB-lite"/>
    </source>
</evidence>
<proteinExistence type="predicted"/>
<dbReference type="PROSITE" id="PS01124">
    <property type="entry name" value="HTH_ARAC_FAMILY_2"/>
    <property type="match status" value="1"/>
</dbReference>
<evidence type="ECO:0000256" key="1">
    <source>
        <dbReference type="ARBA" id="ARBA00023015"/>
    </source>
</evidence>
<dbReference type="OrthoDB" id="5740883at2"/>
<evidence type="ECO:0000259" key="5">
    <source>
        <dbReference type="PROSITE" id="PS01124"/>
    </source>
</evidence>
<dbReference type="GO" id="GO:0043565">
    <property type="term" value="F:sequence-specific DNA binding"/>
    <property type="evidence" value="ECO:0007669"/>
    <property type="project" value="InterPro"/>
</dbReference>
<evidence type="ECO:0000256" key="3">
    <source>
        <dbReference type="ARBA" id="ARBA00023163"/>
    </source>
</evidence>
<dbReference type="SUPFAM" id="SSF46689">
    <property type="entry name" value="Homeodomain-like"/>
    <property type="match status" value="1"/>
</dbReference>
<evidence type="ECO:0000313" key="7">
    <source>
        <dbReference type="Proteomes" id="UP000003704"/>
    </source>
</evidence>
<dbReference type="RefSeq" id="WP_007183583.1">
    <property type="nucleotide sequence ID" value="NZ_AKGD01000001.1"/>
</dbReference>
<keyword evidence="7" id="KW-1185">Reference proteome</keyword>
<dbReference type="GO" id="GO:0003700">
    <property type="term" value="F:DNA-binding transcription factor activity"/>
    <property type="evidence" value="ECO:0007669"/>
    <property type="project" value="InterPro"/>
</dbReference>
<dbReference type="PRINTS" id="PR00032">
    <property type="entry name" value="HTHARAC"/>
</dbReference>
<dbReference type="Gene3D" id="1.10.10.60">
    <property type="entry name" value="Homeodomain-like"/>
    <property type="match status" value="1"/>
</dbReference>
<dbReference type="PROSITE" id="PS00041">
    <property type="entry name" value="HTH_ARAC_FAMILY_1"/>
    <property type="match status" value="1"/>
</dbReference>
<dbReference type="InterPro" id="IPR018060">
    <property type="entry name" value="HTH_AraC"/>
</dbReference>
<feature type="region of interest" description="Disordered" evidence="4">
    <location>
        <begin position="1"/>
        <end position="22"/>
    </location>
</feature>
<keyword evidence="2" id="KW-0238">DNA-binding</keyword>
<dbReference type="EMBL" id="AKGD01000001">
    <property type="protein sequence ID" value="EIT70490.1"/>
    <property type="molecule type" value="Genomic_DNA"/>
</dbReference>
<dbReference type="InterPro" id="IPR020449">
    <property type="entry name" value="Tscrpt_reg_AraC-type_HTH"/>
</dbReference>
<evidence type="ECO:0000313" key="6">
    <source>
        <dbReference type="EMBL" id="EIT70490.1"/>
    </source>
</evidence>
<name>I8TA19_9GAMM</name>
<protein>
    <recommendedName>
        <fullName evidence="5">HTH araC/xylS-type domain-containing protein</fullName>
    </recommendedName>
</protein>
<dbReference type="Pfam" id="PF12833">
    <property type="entry name" value="HTH_18"/>
    <property type="match status" value="1"/>
</dbReference>
<evidence type="ECO:0000256" key="2">
    <source>
        <dbReference type="ARBA" id="ARBA00023125"/>
    </source>
</evidence>
<gene>
    <name evidence="6" type="ORF">WQQ_06270</name>
</gene>
<dbReference type="InterPro" id="IPR050204">
    <property type="entry name" value="AraC_XylS_family_regulators"/>
</dbReference>
<accession>I8TA19</accession>
<sequence>MNRSMASAYDGGSGRSQSNLWGDPSQRGFSRLTVTKGLVRAGFPWLEYAEVPETDSGSQPREFRLAECSLSIVKIEPGDITKPRQMFASSPGSGFVCVVWPIEGPIVVVQDNQECSVGRHALTFCDASRYCGIRPSAGATFAVFTAPHDWIPDWPKLSRVVCAKRLRDRFTVRAALETLFAGSQDAGVISDAQHDLVVESIRWRLTATLAQFQRDQAPKRRPNDRFERARQSIGEQISNPDLNADDIAASLFMSRRALYLLFKKHQITPAELIRDVRLDKAAEELLVTDCSTRKITDIAFDFGFSDCATFSRLFKQRFGTTPTEFRASAGRSAPIDGVNAEPRIS</sequence>
<comment type="caution">
    <text evidence="6">The sequence shown here is derived from an EMBL/GenBank/DDBJ whole genome shotgun (WGS) entry which is preliminary data.</text>
</comment>
<feature type="domain" description="HTH araC/xylS-type" evidence="5">
    <location>
        <begin position="227"/>
        <end position="328"/>
    </location>
</feature>
<keyword evidence="1" id="KW-0805">Transcription regulation</keyword>
<reference evidence="6 7" key="1">
    <citation type="journal article" date="2012" name="J. Bacteriol.">
        <title>Genome Sequence of n-Alkane-Degrading Hydrocarboniphaga effusa Strain AP103T (ATCC BAA-332T).</title>
        <authorList>
            <person name="Chang H.K."/>
            <person name="Zylstra G.J."/>
            <person name="Chae J.C."/>
        </authorList>
    </citation>
    <scope>NUCLEOTIDE SEQUENCE [LARGE SCALE GENOMIC DNA]</scope>
    <source>
        <strain evidence="6 7">AP103</strain>
    </source>
</reference>
<dbReference type="InterPro" id="IPR018062">
    <property type="entry name" value="HTH_AraC-typ_CS"/>
</dbReference>
<organism evidence="6 7">
    <name type="scientific">Hydrocarboniphaga effusa AP103</name>
    <dbReference type="NCBI Taxonomy" id="1172194"/>
    <lineage>
        <taxon>Bacteria</taxon>
        <taxon>Pseudomonadati</taxon>
        <taxon>Pseudomonadota</taxon>
        <taxon>Gammaproteobacteria</taxon>
        <taxon>Nevskiales</taxon>
        <taxon>Nevskiaceae</taxon>
        <taxon>Hydrocarboniphaga</taxon>
    </lineage>
</organism>